<evidence type="ECO:0000313" key="3">
    <source>
        <dbReference type="EMBL" id="KAK7314543.1"/>
    </source>
</evidence>
<feature type="compositionally biased region" description="Basic residues" evidence="1">
    <location>
        <begin position="207"/>
        <end position="216"/>
    </location>
</feature>
<dbReference type="AlphaFoldDB" id="A0AAN9KD66"/>
<proteinExistence type="predicted"/>
<feature type="domain" description="DCD" evidence="2">
    <location>
        <begin position="331"/>
        <end position="458"/>
    </location>
</feature>
<protein>
    <recommendedName>
        <fullName evidence="2">DCD domain-containing protein</fullName>
    </recommendedName>
</protein>
<dbReference type="SMART" id="SM00767">
    <property type="entry name" value="DCD"/>
    <property type="match status" value="1"/>
</dbReference>
<feature type="compositionally biased region" description="Basic and acidic residues" evidence="1">
    <location>
        <begin position="134"/>
        <end position="177"/>
    </location>
</feature>
<accession>A0AAN9KD66</accession>
<organism evidence="3 4">
    <name type="scientific">Canavalia gladiata</name>
    <name type="common">Sword bean</name>
    <name type="synonym">Dolichos gladiatus</name>
    <dbReference type="NCBI Taxonomy" id="3824"/>
    <lineage>
        <taxon>Eukaryota</taxon>
        <taxon>Viridiplantae</taxon>
        <taxon>Streptophyta</taxon>
        <taxon>Embryophyta</taxon>
        <taxon>Tracheophyta</taxon>
        <taxon>Spermatophyta</taxon>
        <taxon>Magnoliopsida</taxon>
        <taxon>eudicotyledons</taxon>
        <taxon>Gunneridae</taxon>
        <taxon>Pentapetalae</taxon>
        <taxon>rosids</taxon>
        <taxon>fabids</taxon>
        <taxon>Fabales</taxon>
        <taxon>Fabaceae</taxon>
        <taxon>Papilionoideae</taxon>
        <taxon>50 kb inversion clade</taxon>
        <taxon>NPAAA clade</taxon>
        <taxon>indigoferoid/millettioid clade</taxon>
        <taxon>Phaseoleae</taxon>
        <taxon>Canavalia</taxon>
    </lineage>
</organism>
<feature type="compositionally biased region" description="Low complexity" evidence="1">
    <location>
        <begin position="122"/>
        <end position="133"/>
    </location>
</feature>
<dbReference type="PANTHER" id="PTHR46444">
    <property type="entry name" value="DCD (DEVELOPMENT AND CELL DEATH) DOMAIN PROTEIN-RELATED"/>
    <property type="match status" value="1"/>
</dbReference>
<dbReference type="Proteomes" id="UP001367508">
    <property type="component" value="Unassembled WGS sequence"/>
</dbReference>
<feature type="compositionally biased region" description="Basic and acidic residues" evidence="1">
    <location>
        <begin position="312"/>
        <end position="332"/>
    </location>
</feature>
<feature type="compositionally biased region" description="Polar residues" evidence="1">
    <location>
        <begin position="101"/>
        <end position="112"/>
    </location>
</feature>
<feature type="compositionally biased region" description="Basic and acidic residues" evidence="1">
    <location>
        <begin position="475"/>
        <end position="504"/>
    </location>
</feature>
<feature type="compositionally biased region" description="Basic residues" evidence="1">
    <location>
        <begin position="186"/>
        <end position="196"/>
    </location>
</feature>
<dbReference type="Pfam" id="PF10539">
    <property type="entry name" value="Dev_Cell_Death"/>
    <property type="match status" value="1"/>
</dbReference>
<keyword evidence="4" id="KW-1185">Reference proteome</keyword>
<dbReference type="PROSITE" id="PS51222">
    <property type="entry name" value="DCD"/>
    <property type="match status" value="1"/>
</dbReference>
<feature type="compositionally biased region" description="Polar residues" evidence="1">
    <location>
        <begin position="32"/>
        <end position="42"/>
    </location>
</feature>
<evidence type="ECO:0000259" key="2">
    <source>
        <dbReference type="PROSITE" id="PS51222"/>
    </source>
</evidence>
<name>A0AAN9KD66_CANGL</name>
<gene>
    <name evidence="3" type="ORF">VNO77_33069</name>
</gene>
<dbReference type="EMBL" id="JAYMYQ010000008">
    <property type="protein sequence ID" value="KAK7314543.1"/>
    <property type="molecule type" value="Genomic_DNA"/>
</dbReference>
<sequence>MDQEDSKMGTKNPPEMFSNPPLVGKDDMIGNENPTEVSSDPLSSGKDDMITTENPPSSEKDDMVALEIPSSGKDGTVGTENPPEVSSNPMLSTKDGMMDTVNPTEVSSNHMTSGKDDMMIAENPPEVSSNPVSSRKDDMVGTENHPETSSDHPLSGKDGTKKNTDPSEGCGKPELRGKNTPQSLKAKSKIVKRSQASKKNSGSQQIRVKKRIRKNKKVVDNAESCHNADEKQISDNSQHKETKDEPPKKSQEPENNRVKDSSNRSTGDKSPREKSQEAQKRKEKINQLEKTEKKIKNKEKHREISKGSGSNENKDKQNGREKNRSKEERSEKPGGLIFMCNAKTKPDCFRYRVMGVSAGKKDVVLQVKPGLQLFLYDFDLKLLYGIYKASSAGGMKLEPRAFGGKFPAQVRFNIASDCFPLPESIFKKAIKDNYDEKNKFRTELTVRQVRKLAQLFRPVGIHSTGHPIRSPSRTIIRERSPDDVRGSRPHSHRESYNVRSRDRDHQFDRREEITRDLFLMEKNYRDYSLQGDRRNVAITSHVDPILESYEGDYEHRHLDWSNVPAHEESLRTDRRYVNDSRHLNYFRGPFSHDVEDPYHAYRHGSPRDAYLTPLTRDEISSSSYLVEGRPFASTDNLLRRETIQDRRYSMYSTVDAFSNYDRMPPYHGDKLGASLAPVSSRYSFAGPSFSRRH</sequence>
<feature type="region of interest" description="Disordered" evidence="1">
    <location>
        <begin position="463"/>
        <end position="504"/>
    </location>
</feature>
<dbReference type="InterPro" id="IPR013989">
    <property type="entry name" value="Dev_and_cell_death_domain"/>
</dbReference>
<comment type="caution">
    <text evidence="3">The sequence shown here is derived from an EMBL/GenBank/DDBJ whole genome shotgun (WGS) entry which is preliminary data.</text>
</comment>
<feature type="region of interest" description="Disordered" evidence="1">
    <location>
        <begin position="1"/>
        <end position="334"/>
    </location>
</feature>
<feature type="compositionally biased region" description="Basic and acidic residues" evidence="1">
    <location>
        <begin position="226"/>
        <end position="305"/>
    </location>
</feature>
<evidence type="ECO:0000256" key="1">
    <source>
        <dbReference type="SAM" id="MobiDB-lite"/>
    </source>
</evidence>
<dbReference type="PANTHER" id="PTHR46444:SF3">
    <property type="entry name" value="DCD (DEVELOPMENT AND CELL DEATH) DOMAIN PROTEIN"/>
    <property type="match status" value="1"/>
</dbReference>
<reference evidence="3 4" key="1">
    <citation type="submission" date="2024-01" db="EMBL/GenBank/DDBJ databases">
        <title>The genomes of 5 underutilized Papilionoideae crops provide insights into root nodulation and disease resistanc.</title>
        <authorList>
            <person name="Jiang F."/>
        </authorList>
    </citation>
    <scope>NUCLEOTIDE SEQUENCE [LARGE SCALE GENOMIC DNA]</scope>
    <source>
        <strain evidence="3">LVBAO_FW01</strain>
        <tissue evidence="3">Leaves</tissue>
    </source>
</reference>
<evidence type="ECO:0000313" key="4">
    <source>
        <dbReference type="Proteomes" id="UP001367508"/>
    </source>
</evidence>